<dbReference type="Pfam" id="PF10988">
    <property type="entry name" value="DUF2807"/>
    <property type="match status" value="1"/>
</dbReference>
<sequence length="240" mass="24130">MMRTLFLTAVAFGLAACSAGRAQSAGPEIARSFPVPAFDKIEVAGPFAVDVSTGRQPSVAARGPSAIVEKMEVVVEDGTLKIRPERRRGMLNGWSSSTRGTVRVAVSVPMLRAAAIAGSGDMAVDRVAAESFHASIAGSGGLRLPQVQVGSLRLEIAGSGDAIAAGRAAAAHYEIAGSGNIRAGQVATDQARAEIAGSGNIDANARSAARVEIAGSGNVRVTGGARCSVSKAGSGSVQCS</sequence>
<evidence type="ECO:0000313" key="3">
    <source>
        <dbReference type="EMBL" id="CAA9521465.1"/>
    </source>
</evidence>
<name>A0A6J4TGF4_9SPHN</name>
<evidence type="ECO:0000259" key="2">
    <source>
        <dbReference type="Pfam" id="PF10988"/>
    </source>
</evidence>
<organism evidence="3">
    <name type="scientific">uncultured Sphingomonas sp</name>
    <dbReference type="NCBI Taxonomy" id="158754"/>
    <lineage>
        <taxon>Bacteria</taxon>
        <taxon>Pseudomonadati</taxon>
        <taxon>Pseudomonadota</taxon>
        <taxon>Alphaproteobacteria</taxon>
        <taxon>Sphingomonadales</taxon>
        <taxon>Sphingomonadaceae</taxon>
        <taxon>Sphingomonas</taxon>
        <taxon>environmental samples</taxon>
    </lineage>
</organism>
<feature type="signal peptide" evidence="1">
    <location>
        <begin position="1"/>
        <end position="22"/>
    </location>
</feature>
<dbReference type="PROSITE" id="PS51257">
    <property type="entry name" value="PROKAR_LIPOPROTEIN"/>
    <property type="match status" value="1"/>
</dbReference>
<keyword evidence="1" id="KW-0732">Signal</keyword>
<dbReference type="AlphaFoldDB" id="A0A6J4TGF4"/>
<gene>
    <name evidence="3" type="ORF">AVDCRST_MAG31-1638</name>
</gene>
<evidence type="ECO:0000256" key="1">
    <source>
        <dbReference type="SAM" id="SignalP"/>
    </source>
</evidence>
<dbReference type="Gene3D" id="2.160.20.120">
    <property type="match status" value="1"/>
</dbReference>
<feature type="chain" id="PRO_5026686406" description="Putative auto-transporter adhesin head GIN domain-containing protein" evidence="1">
    <location>
        <begin position="23"/>
        <end position="240"/>
    </location>
</feature>
<feature type="domain" description="Putative auto-transporter adhesin head GIN" evidence="2">
    <location>
        <begin position="37"/>
        <end position="224"/>
    </location>
</feature>
<dbReference type="InterPro" id="IPR021255">
    <property type="entry name" value="DUF2807"/>
</dbReference>
<accession>A0A6J4TGF4</accession>
<reference evidence="3" key="1">
    <citation type="submission" date="2020-02" db="EMBL/GenBank/DDBJ databases">
        <authorList>
            <person name="Meier V. D."/>
        </authorList>
    </citation>
    <scope>NUCLEOTIDE SEQUENCE</scope>
    <source>
        <strain evidence="3">AVDCRST_MAG31</strain>
    </source>
</reference>
<proteinExistence type="predicted"/>
<protein>
    <recommendedName>
        <fullName evidence="2">Putative auto-transporter adhesin head GIN domain-containing protein</fullName>
    </recommendedName>
</protein>
<dbReference type="EMBL" id="CADCWA010000120">
    <property type="protein sequence ID" value="CAA9521465.1"/>
    <property type="molecule type" value="Genomic_DNA"/>
</dbReference>